<evidence type="ECO:0000259" key="1">
    <source>
        <dbReference type="Pfam" id="PF01494"/>
    </source>
</evidence>
<dbReference type="InterPro" id="IPR050407">
    <property type="entry name" value="Geranylgeranyl_reductase"/>
</dbReference>
<evidence type="ECO:0000313" key="4">
    <source>
        <dbReference type="Proteomes" id="UP000183788"/>
    </source>
</evidence>
<reference evidence="2 4" key="1">
    <citation type="submission" date="2016-11" db="EMBL/GenBank/DDBJ databases">
        <authorList>
            <person name="Jaros S."/>
            <person name="Januszkiewicz K."/>
            <person name="Wedrychowicz H."/>
        </authorList>
    </citation>
    <scope>NUCLEOTIDE SEQUENCE [LARGE SCALE GENOMIC DNA]</scope>
    <source>
        <strain evidence="2 4">DSM 784</strain>
    </source>
</reference>
<dbReference type="InterPro" id="IPR002938">
    <property type="entry name" value="FAD-bd"/>
</dbReference>
<organism evidence="2 4">
    <name type="scientific">Chitinophaga sancti</name>
    <dbReference type="NCBI Taxonomy" id="1004"/>
    <lineage>
        <taxon>Bacteria</taxon>
        <taxon>Pseudomonadati</taxon>
        <taxon>Bacteroidota</taxon>
        <taxon>Chitinophagia</taxon>
        <taxon>Chitinophagales</taxon>
        <taxon>Chitinophagaceae</taxon>
        <taxon>Chitinophaga</taxon>
    </lineage>
</organism>
<gene>
    <name evidence="2" type="ORF">SAMN05661012_06177</name>
    <name evidence="3" type="ORF">SR876_20670</name>
</gene>
<dbReference type="Proteomes" id="UP000183788">
    <property type="component" value="Unassembled WGS sequence"/>
</dbReference>
<dbReference type="RefSeq" id="WP_072365852.1">
    <property type="nucleotide sequence ID" value="NZ_CBHWAX010000001.1"/>
</dbReference>
<keyword evidence="5" id="KW-1185">Reference proteome</keyword>
<dbReference type="GO" id="GO:0071949">
    <property type="term" value="F:FAD binding"/>
    <property type="evidence" value="ECO:0007669"/>
    <property type="project" value="InterPro"/>
</dbReference>
<evidence type="ECO:0000313" key="2">
    <source>
        <dbReference type="EMBL" id="SFW87992.1"/>
    </source>
</evidence>
<name>A0A1K1SU96_9BACT</name>
<dbReference type="NCBIfam" id="TIGR02032">
    <property type="entry name" value="GG-red-SF"/>
    <property type="match status" value="1"/>
</dbReference>
<sequence length="416" mass="46473">MLETKVCIIGAGPGGAAAALQLAQLGVECIVVDKAVFPRDKVCGDGLSGKVLTALNRIDPAIATRLKEATFKVNSWGVTFVSPGRHSLAVGYRPDYNTNNEGHKETPIGYVAKRMDFDNFLVDEIKRRKEISLYENVNVDKYELQEDGYFVSGNNGAFQVKAKLLIIANGAYSSFTKEVAGITMEPNHYVAGIRAYYKNVSGNNADNFIELHFLKNLLPGYFWVFPLPNGEANVGVGILSETVRKKKINLKKEMLDIIANDPAFKERFKDAELISNIEGYGLPLGSKVRVLHGDRYMLVGDAAYLIDPFTGEGIGNALYSGRLAGIQAHEALLANNFSAAQLAKYDSEVYRVMGPELKLSHRLQKLIRYPWLFNTLMKVSSRNKQLQELLSCMFYEVDLRKRLTKPSFYFKLLFNR</sequence>
<dbReference type="InterPro" id="IPR011777">
    <property type="entry name" value="Geranylgeranyl_Rdtase_fam"/>
</dbReference>
<evidence type="ECO:0000313" key="3">
    <source>
        <dbReference type="EMBL" id="WQG87341.1"/>
    </source>
</evidence>
<dbReference type="SUPFAM" id="SSF51905">
    <property type="entry name" value="FAD/NAD(P)-binding domain"/>
    <property type="match status" value="1"/>
</dbReference>
<dbReference type="Pfam" id="PF01494">
    <property type="entry name" value="FAD_binding_3"/>
    <property type="match status" value="1"/>
</dbReference>
<dbReference type="EMBL" id="CP140154">
    <property type="protein sequence ID" value="WQG87341.1"/>
    <property type="molecule type" value="Genomic_DNA"/>
</dbReference>
<reference evidence="3 5" key="2">
    <citation type="submission" date="2023-11" db="EMBL/GenBank/DDBJ databases">
        <title>MicrobeMod: A computational toolkit for identifying prokaryotic methylation and restriction-modification with nanopore sequencing.</title>
        <authorList>
            <person name="Crits-Christoph A."/>
            <person name="Kang S.C."/>
            <person name="Lee H."/>
            <person name="Ostrov N."/>
        </authorList>
    </citation>
    <scope>NUCLEOTIDE SEQUENCE [LARGE SCALE GENOMIC DNA]</scope>
    <source>
        <strain evidence="3 5">ATCC 23090</strain>
    </source>
</reference>
<dbReference type="GO" id="GO:0016628">
    <property type="term" value="F:oxidoreductase activity, acting on the CH-CH group of donors, NAD or NADP as acceptor"/>
    <property type="evidence" value="ECO:0007669"/>
    <property type="project" value="InterPro"/>
</dbReference>
<protein>
    <submittedName>
        <fullName evidence="2 3">Geranylgeranyl reductase family</fullName>
    </submittedName>
</protein>
<dbReference type="Gene3D" id="3.50.50.60">
    <property type="entry name" value="FAD/NAD(P)-binding domain"/>
    <property type="match status" value="1"/>
</dbReference>
<dbReference type="PRINTS" id="PR00420">
    <property type="entry name" value="RNGMNOXGNASE"/>
</dbReference>
<evidence type="ECO:0000313" key="5">
    <source>
        <dbReference type="Proteomes" id="UP001326715"/>
    </source>
</evidence>
<feature type="domain" description="FAD-binding" evidence="1">
    <location>
        <begin position="3"/>
        <end position="314"/>
    </location>
</feature>
<proteinExistence type="predicted"/>
<dbReference type="PANTHER" id="PTHR42685">
    <property type="entry name" value="GERANYLGERANYL DIPHOSPHATE REDUCTASE"/>
    <property type="match status" value="1"/>
</dbReference>
<dbReference type="EMBL" id="FPIZ01000034">
    <property type="protein sequence ID" value="SFW87992.1"/>
    <property type="molecule type" value="Genomic_DNA"/>
</dbReference>
<dbReference type="PANTHER" id="PTHR42685:SF22">
    <property type="entry name" value="CONDITIONED MEDIUM FACTOR RECEPTOR 1"/>
    <property type="match status" value="1"/>
</dbReference>
<dbReference type="OrthoDB" id="9806565at2"/>
<dbReference type="Proteomes" id="UP001326715">
    <property type="component" value="Chromosome"/>
</dbReference>
<dbReference type="InterPro" id="IPR036188">
    <property type="entry name" value="FAD/NAD-bd_sf"/>
</dbReference>
<dbReference type="AlphaFoldDB" id="A0A1K1SU96"/>
<accession>A0A1K1SU96</accession>
<dbReference type="STRING" id="1004.SAMN05661012_06177"/>